<evidence type="ECO:0000313" key="1">
    <source>
        <dbReference type="EMBL" id="EFQ81989.1"/>
    </source>
</evidence>
<name>E2SFM2_9ACTN</name>
<accession>E2SFM2</accession>
<gene>
    <name evidence="1" type="ORF">HMPREF0063_12831</name>
</gene>
<dbReference type="Proteomes" id="UP000003111">
    <property type="component" value="Unassembled WGS sequence"/>
</dbReference>
<keyword evidence="2" id="KW-1185">Reference proteome</keyword>
<dbReference type="AlphaFoldDB" id="E2SFM2"/>
<dbReference type="EMBL" id="ACLF03000013">
    <property type="protein sequence ID" value="EFQ81989.1"/>
    <property type="molecule type" value="Genomic_DNA"/>
</dbReference>
<sequence length="56" mass="5950">MSAAMFKPGERVITPRSQGIVIDVAPTPSGQFVFGVEDESGEVTYFTSKALRGAES</sequence>
<organism evidence="1 2">
    <name type="scientific">Aeromicrobium marinum DSM 15272</name>
    <dbReference type="NCBI Taxonomy" id="585531"/>
    <lineage>
        <taxon>Bacteria</taxon>
        <taxon>Bacillati</taxon>
        <taxon>Actinomycetota</taxon>
        <taxon>Actinomycetes</taxon>
        <taxon>Propionibacteriales</taxon>
        <taxon>Nocardioidaceae</taxon>
        <taxon>Aeromicrobium</taxon>
    </lineage>
</organism>
<evidence type="ECO:0000313" key="2">
    <source>
        <dbReference type="Proteomes" id="UP000003111"/>
    </source>
</evidence>
<proteinExistence type="predicted"/>
<reference evidence="1" key="1">
    <citation type="submission" date="2010-08" db="EMBL/GenBank/DDBJ databases">
        <authorList>
            <person name="Muzny D."/>
            <person name="Qin X."/>
            <person name="Buhay C."/>
            <person name="Dugan-Rocha S."/>
            <person name="Ding Y."/>
            <person name="Chen G."/>
            <person name="Hawes A."/>
            <person name="Holder M."/>
            <person name="Jhangiani S."/>
            <person name="Johnson A."/>
            <person name="Khan Z."/>
            <person name="Li Z."/>
            <person name="Liu W."/>
            <person name="Liu X."/>
            <person name="Perez L."/>
            <person name="Shen H."/>
            <person name="Wang Q."/>
            <person name="Watt J."/>
            <person name="Xi L."/>
            <person name="Xin Y."/>
            <person name="Zhou J."/>
            <person name="Deng J."/>
            <person name="Jiang H."/>
            <person name="Liu Y."/>
            <person name="Qu J."/>
            <person name="Song X.-Z."/>
            <person name="Zhang L."/>
            <person name="Villasana D."/>
            <person name="Johnson A."/>
            <person name="Liu J."/>
            <person name="Liyanage D."/>
            <person name="Lorensuhewa L."/>
            <person name="Robinson T."/>
            <person name="Song A."/>
            <person name="Song B.-B."/>
            <person name="Dinh H."/>
            <person name="Thornton R."/>
            <person name="Coyle M."/>
            <person name="Francisco L."/>
            <person name="Jackson L."/>
            <person name="Javaid M."/>
            <person name="Korchina V."/>
            <person name="Kovar C."/>
            <person name="Mata R."/>
            <person name="Mathew T."/>
            <person name="Ngo R."/>
            <person name="Nguyen L."/>
            <person name="Nguyen N."/>
            <person name="Okwuonu G."/>
            <person name="Ongeri F."/>
            <person name="Pham C."/>
            <person name="Simmons D."/>
            <person name="Wilczek-Boney K."/>
            <person name="Hale W."/>
            <person name="Jakkamsetti A."/>
            <person name="Pham P."/>
            <person name="Ruth R."/>
            <person name="San Lucas F."/>
            <person name="Warren J."/>
            <person name="Zhang J."/>
            <person name="Zhao Z."/>
            <person name="Zhou C."/>
            <person name="Zhu D."/>
            <person name="Lee S."/>
            <person name="Bess C."/>
            <person name="Blankenburg K."/>
            <person name="Forbes L."/>
            <person name="Fu Q."/>
            <person name="Gubbala S."/>
            <person name="Hirani K."/>
            <person name="Jayaseelan J.C."/>
            <person name="Lara F."/>
            <person name="Munidasa M."/>
            <person name="Palculict T."/>
            <person name="Patil S."/>
            <person name="Pu L.-L."/>
            <person name="Saada N."/>
            <person name="Tang L."/>
            <person name="Weissenberger G."/>
            <person name="Zhu Y."/>
            <person name="Hemphill L."/>
            <person name="Shang Y."/>
            <person name="Youmans B."/>
            <person name="Ayvaz T."/>
            <person name="Ross M."/>
            <person name="Santibanez J."/>
            <person name="Aqrawi P."/>
            <person name="Gross S."/>
            <person name="Joshi V."/>
            <person name="Fowler G."/>
            <person name="Nazareth L."/>
            <person name="Reid J."/>
            <person name="Worley K."/>
            <person name="Petrosino J."/>
            <person name="Highlander S."/>
            <person name="Gibbs R."/>
        </authorList>
    </citation>
    <scope>NUCLEOTIDE SEQUENCE [LARGE SCALE GENOMIC DNA]</scope>
    <source>
        <strain evidence="1">DSM 15272</strain>
    </source>
</reference>
<dbReference type="HOGENOM" id="CLU_3003733_0_0_11"/>
<dbReference type="STRING" id="585531.HMPREF0063_12831"/>
<comment type="caution">
    <text evidence="1">The sequence shown here is derived from an EMBL/GenBank/DDBJ whole genome shotgun (WGS) entry which is preliminary data.</text>
</comment>
<protein>
    <submittedName>
        <fullName evidence="1">Uncharacterized protein</fullName>
    </submittedName>
</protein>
<dbReference type="eggNOG" id="ENOG502ZWDC">
    <property type="taxonomic scope" value="Bacteria"/>
</dbReference>